<dbReference type="HOGENOM" id="CLU_005166_0_0_1"/>
<dbReference type="Pfam" id="PF16529">
    <property type="entry name" value="Ge1_WD40"/>
    <property type="match status" value="1"/>
</dbReference>
<keyword evidence="4" id="KW-0963">Cytoplasm</keyword>
<feature type="compositionally biased region" description="Low complexity" evidence="9">
    <location>
        <begin position="834"/>
        <end position="851"/>
    </location>
</feature>
<dbReference type="STRING" id="7719.ENSCINP00000011365"/>
<keyword evidence="7" id="KW-0175">Coiled coil</keyword>
<dbReference type="InterPro" id="IPR015943">
    <property type="entry name" value="WD40/YVTN_repeat-like_dom_sf"/>
</dbReference>
<dbReference type="EMBL" id="EAAA01001655">
    <property type="status" value="NOT_ANNOTATED_CDS"/>
    <property type="molecule type" value="Genomic_DNA"/>
</dbReference>
<dbReference type="Pfam" id="PF21289">
    <property type="entry name" value="EDC4_C"/>
    <property type="match status" value="1"/>
</dbReference>
<evidence type="ECO:0000259" key="10">
    <source>
        <dbReference type="Pfam" id="PF16529"/>
    </source>
</evidence>
<dbReference type="InterPro" id="IPR036322">
    <property type="entry name" value="WD40_repeat_dom_sf"/>
</dbReference>
<evidence type="ECO:0000256" key="8">
    <source>
        <dbReference type="PROSITE-ProRule" id="PRU00221"/>
    </source>
</evidence>
<evidence type="ECO:0000256" key="3">
    <source>
        <dbReference type="ARBA" id="ARBA00015762"/>
    </source>
</evidence>
<evidence type="ECO:0000256" key="5">
    <source>
        <dbReference type="ARBA" id="ARBA00022574"/>
    </source>
</evidence>
<organism evidence="12 13">
    <name type="scientific">Ciona intestinalis</name>
    <name type="common">Transparent sea squirt</name>
    <name type="synonym">Ascidia intestinalis</name>
    <dbReference type="NCBI Taxonomy" id="7719"/>
    <lineage>
        <taxon>Eukaryota</taxon>
        <taxon>Metazoa</taxon>
        <taxon>Chordata</taxon>
        <taxon>Tunicata</taxon>
        <taxon>Ascidiacea</taxon>
        <taxon>Phlebobranchia</taxon>
        <taxon>Cionidae</taxon>
        <taxon>Ciona</taxon>
    </lineage>
</organism>
<evidence type="ECO:0000256" key="9">
    <source>
        <dbReference type="SAM" id="MobiDB-lite"/>
    </source>
</evidence>
<dbReference type="Gene3D" id="2.130.10.10">
    <property type="entry name" value="YVTN repeat-like/Quinoprotein amine dehydrogenase"/>
    <property type="match status" value="1"/>
</dbReference>
<dbReference type="FunFam" id="1.10.220.100:FF:000001">
    <property type="entry name" value="Enhancer of mRNA-decapping protein 4"/>
    <property type="match status" value="1"/>
</dbReference>
<feature type="repeat" description="WD" evidence="8">
    <location>
        <begin position="221"/>
        <end position="255"/>
    </location>
</feature>
<comment type="subcellular location">
    <subcellularLocation>
        <location evidence="1">Cytoplasm</location>
        <location evidence="1">P-body</location>
    </subcellularLocation>
</comment>
<feature type="domain" description="Enhancer of mRNA-decapping protein 4 WD40 repeat region" evidence="10">
    <location>
        <begin position="26"/>
        <end position="364"/>
    </location>
</feature>
<dbReference type="GO" id="GO:0000932">
    <property type="term" value="C:P-body"/>
    <property type="evidence" value="ECO:0000318"/>
    <property type="project" value="GO_Central"/>
</dbReference>
<dbReference type="Gene3D" id="6.10.140.270">
    <property type="match status" value="1"/>
</dbReference>
<evidence type="ECO:0000256" key="4">
    <source>
        <dbReference type="ARBA" id="ARBA00022490"/>
    </source>
</evidence>
<keyword evidence="5 8" id="KW-0853">WD repeat</keyword>
<dbReference type="SMART" id="SM00320">
    <property type="entry name" value="WD40"/>
    <property type="match status" value="3"/>
</dbReference>
<sequence>CVSLHGPHTRIHASSASELESQASASNKVKINTITKFDWEHRYYAGNLLTVTDMYIAYCIKVLSGRNGYSVRVINRNNSSDRVLLKGFTGAVCDVGFAPHTGCNILAAVDSVGNLIVWSLEQEDGHLVEKKRIHLTATPGMCEASQNHRVMWIPYIQRDEEEESSYGSKAETTESSPPKILVLVYSKAEVWDLDIAFAVADALPENGATRLDLSHAYVSVTGESDADISDCELSPIGNVLAAASTDGFVKFWQVQIEEPQPPTCLHQWKPHDGKPVSCVKFCDNKKQPENSIFWRFLLTGCERNNELKIWCTVTWNCLQVVDFFPSTPAHAVPELNLVLYLSADFLVLSDVHRKILYVMQCKTNIKDGTAQLSSIAHFQLTSPLLSIAFVDARPCKFKALVDSSHDDHNKDQEAGDSKSEGDVSNKLDGVLIKLITIQTRSVVDSLYIQVQIAVLQDVEFILSGHWIAPPFELKCASLNVYTSDSGLDSLSSNGWKIAENVVHLLRPFEQITKSMSRDVALLSEVIPTVISLQRYLSKPGQDSGVQTTKEQLLHAVKKRFRGGNASILKDKNMLISSLIDPRFKTAFLEEETRRKHSSVEGSPSTSNSSKTNTDIWSCFTEIVLEGEGAECLPQSPTQTQLTKITSELGSSLQSLDVRFISNDDSDIDENPRSLSTYNTISEDLKDIVSLSSMEENFSHCGGEVGKSIDDGDFMAGGDAALAKFVESTQEKIMTDSEHQMSPDVVEHHEIFQIDDNSLEDDEKVEIVVDDEEGAMKASPDITHSNNQPVLLTPDAFISSFKSVSGARGSLTNLMISSSSVASEKPPDVENSSIPSSSPVLPRASSSPSAAPEVNFPPRSVKSPDLISSTSTQDGEGAKAPDPSSAEVTQTPDDIIQLINNFKEEQKLMMINHQKELQSIIKKQNQLQKSSDASTKKTDNQDSAQQRIDKLDKAVRAVSENQKKLSTDFKLMQSGVTEATAGKIDRIIKSEIKRTILPGMNQTLESVKGDLTNIVSQKLTATDVILRENIPKVLRSKDIVDHIGTSTAKAIHSQVQGSLPEIFFTTLIPAFERSCQNMFQQLSTTYHRGMEETLLKLEKQMTVRVKPDNDRLQTLIKDAYTAGTELQNASKLATSDIANVMKDIPNQIEKAFTKKQEETFAEQRRVITNLIRDVITRTVDEKLSQGGAEASVLGAAAVVGTSPHLMVNRPSILDQQQQILKMLQQGNVNTAFQTALTASDLNLVMYVCETVDPSVVFGVSPCPLQQPILLSLIQQLSSDLGTKTDIKLKYLQEAVMNLDRRHQVTQEYMHSVLSALVQKLNKCLLEPLEKPSLSKDLKMLAMAAQSLMKPAIP</sequence>
<dbReference type="InterPro" id="IPR049404">
    <property type="entry name" value="EDC4_C"/>
</dbReference>
<dbReference type="Proteomes" id="UP000008144">
    <property type="component" value="Chromosome 3"/>
</dbReference>
<reference evidence="12" key="3">
    <citation type="submission" date="2025-08" db="UniProtKB">
        <authorList>
            <consortium name="Ensembl"/>
        </authorList>
    </citation>
    <scope>IDENTIFICATION</scope>
</reference>
<dbReference type="GeneTree" id="ENSGT00510000047791"/>
<reference evidence="13" key="1">
    <citation type="journal article" date="2002" name="Science">
        <title>The draft genome of Ciona intestinalis: insights into chordate and vertebrate origins.</title>
        <authorList>
            <person name="Dehal P."/>
            <person name="Satou Y."/>
            <person name="Campbell R.K."/>
            <person name="Chapman J."/>
            <person name="Degnan B."/>
            <person name="De Tomaso A."/>
            <person name="Davidson B."/>
            <person name="Di Gregorio A."/>
            <person name="Gelpke M."/>
            <person name="Goodstein D.M."/>
            <person name="Harafuji N."/>
            <person name="Hastings K.E."/>
            <person name="Ho I."/>
            <person name="Hotta K."/>
            <person name="Huang W."/>
            <person name="Kawashima T."/>
            <person name="Lemaire P."/>
            <person name="Martinez D."/>
            <person name="Meinertzhagen I.A."/>
            <person name="Necula S."/>
            <person name="Nonaka M."/>
            <person name="Putnam N."/>
            <person name="Rash S."/>
            <person name="Saiga H."/>
            <person name="Satake M."/>
            <person name="Terry A."/>
            <person name="Yamada L."/>
            <person name="Wang H.G."/>
            <person name="Awazu S."/>
            <person name="Azumi K."/>
            <person name="Boore J."/>
            <person name="Branno M."/>
            <person name="Chin-Bow S."/>
            <person name="DeSantis R."/>
            <person name="Doyle S."/>
            <person name="Francino P."/>
            <person name="Keys D.N."/>
            <person name="Haga S."/>
            <person name="Hayashi H."/>
            <person name="Hino K."/>
            <person name="Imai K.S."/>
            <person name="Inaba K."/>
            <person name="Kano S."/>
            <person name="Kobayashi K."/>
            <person name="Kobayashi M."/>
            <person name="Lee B.I."/>
            <person name="Makabe K.W."/>
            <person name="Manohar C."/>
            <person name="Matassi G."/>
            <person name="Medina M."/>
            <person name="Mochizuki Y."/>
            <person name="Mount S."/>
            <person name="Morishita T."/>
            <person name="Miura S."/>
            <person name="Nakayama A."/>
            <person name="Nishizaka S."/>
            <person name="Nomoto H."/>
            <person name="Ohta F."/>
            <person name="Oishi K."/>
            <person name="Rigoutsos I."/>
            <person name="Sano M."/>
            <person name="Sasaki A."/>
            <person name="Sasakura Y."/>
            <person name="Shoguchi E."/>
            <person name="Shin-i T."/>
            <person name="Spagnuolo A."/>
            <person name="Stainier D."/>
            <person name="Suzuki M.M."/>
            <person name="Tassy O."/>
            <person name="Takatori N."/>
            <person name="Tokuoka M."/>
            <person name="Yagi K."/>
            <person name="Yoshizaki F."/>
            <person name="Wada S."/>
            <person name="Zhang C."/>
            <person name="Hyatt P.D."/>
            <person name="Larimer F."/>
            <person name="Detter C."/>
            <person name="Doggett N."/>
            <person name="Glavina T."/>
            <person name="Hawkins T."/>
            <person name="Richardson P."/>
            <person name="Lucas S."/>
            <person name="Kohara Y."/>
            <person name="Levine M."/>
            <person name="Satoh N."/>
            <person name="Rokhsar D.S."/>
        </authorList>
    </citation>
    <scope>NUCLEOTIDE SEQUENCE [LARGE SCALE GENOMIC DNA]</scope>
</reference>
<evidence type="ECO:0000256" key="7">
    <source>
        <dbReference type="ARBA" id="ARBA00023054"/>
    </source>
</evidence>
<evidence type="ECO:0000259" key="11">
    <source>
        <dbReference type="Pfam" id="PF21289"/>
    </source>
</evidence>
<dbReference type="Ensembl" id="ENSCINT00000011365.3">
    <property type="protein sequence ID" value="ENSCINP00000011365.3"/>
    <property type="gene ID" value="ENSCING00000005502.3"/>
</dbReference>
<name>F7BD94_CIOIN</name>
<evidence type="ECO:0000313" key="13">
    <source>
        <dbReference type="Proteomes" id="UP000008144"/>
    </source>
</evidence>
<feature type="region of interest" description="Disordered" evidence="9">
    <location>
        <begin position="921"/>
        <end position="945"/>
    </location>
</feature>
<accession>F7BD94</accession>
<evidence type="ECO:0000256" key="2">
    <source>
        <dbReference type="ARBA" id="ARBA00009639"/>
    </source>
</evidence>
<comment type="similarity">
    <text evidence="2">Belongs to the WD repeat EDC4 family.</text>
</comment>
<feature type="domain" description="Enhancer of mRNA-decapping protein 4 C-terminal" evidence="11">
    <location>
        <begin position="1218"/>
        <end position="1339"/>
    </location>
</feature>
<evidence type="ECO:0000313" key="12">
    <source>
        <dbReference type="Ensembl" id="ENSCINP00000011365.3"/>
    </source>
</evidence>
<reference evidence="12" key="4">
    <citation type="submission" date="2025-09" db="UniProtKB">
        <authorList>
            <consortium name="Ensembl"/>
        </authorList>
    </citation>
    <scope>IDENTIFICATION</scope>
</reference>
<dbReference type="PROSITE" id="PS50082">
    <property type="entry name" value="WD_REPEATS_2"/>
    <property type="match status" value="1"/>
</dbReference>
<dbReference type="SUPFAM" id="SSF50978">
    <property type="entry name" value="WD40 repeat-like"/>
    <property type="match status" value="1"/>
</dbReference>
<feature type="compositionally biased region" description="Polar residues" evidence="9">
    <location>
        <begin position="921"/>
        <end position="932"/>
    </location>
</feature>
<dbReference type="InterPro" id="IPR012337">
    <property type="entry name" value="RNaseH-like_sf"/>
</dbReference>
<dbReference type="InParanoid" id="F7BD94"/>
<dbReference type="OMA" id="TREHMGT"/>
<dbReference type="InterPro" id="IPR001680">
    <property type="entry name" value="WD40_rpt"/>
</dbReference>
<dbReference type="FunCoup" id="F7BD94">
    <property type="interactions" value="387"/>
</dbReference>
<dbReference type="PANTHER" id="PTHR15598">
    <property type="entry name" value="ENHANCER OF MRNA-DECAPPING PROTEIN 4"/>
    <property type="match status" value="1"/>
</dbReference>
<keyword evidence="13" id="KW-1185">Reference proteome</keyword>
<dbReference type="Gene3D" id="1.10.220.100">
    <property type="entry name" value="conserved c-terminal region of ge- 1"/>
    <property type="match status" value="1"/>
</dbReference>
<dbReference type="PANTHER" id="PTHR15598:SF5">
    <property type="entry name" value="ENHANCER OF MRNA-DECAPPING PROTEIN 4"/>
    <property type="match status" value="1"/>
</dbReference>
<feature type="region of interest" description="Disordered" evidence="9">
    <location>
        <begin position="820"/>
        <end position="889"/>
    </location>
</feature>
<dbReference type="GO" id="GO:0031087">
    <property type="term" value="P:deadenylation-independent decapping of nuclear-transcribed mRNA"/>
    <property type="evidence" value="ECO:0000318"/>
    <property type="project" value="GO_Central"/>
</dbReference>
<feature type="region of interest" description="Disordered" evidence="9">
    <location>
        <begin position="592"/>
        <end position="611"/>
    </location>
</feature>
<dbReference type="InterPro" id="IPR032401">
    <property type="entry name" value="EDC4_WD40"/>
</dbReference>
<evidence type="ECO:0000256" key="1">
    <source>
        <dbReference type="ARBA" id="ARBA00004201"/>
    </source>
</evidence>
<proteinExistence type="inferred from homology"/>
<protein>
    <recommendedName>
        <fullName evidence="3">Enhancer of mRNA-decapping protein 4</fullName>
    </recommendedName>
</protein>
<reference evidence="12" key="2">
    <citation type="journal article" date="2008" name="Genome Biol.">
        <title>Improved genome assembly and evidence-based global gene model set for the chordate Ciona intestinalis: new insight into intron and operon populations.</title>
        <authorList>
            <person name="Satou Y."/>
            <person name="Mineta K."/>
            <person name="Ogasawara M."/>
            <person name="Sasakura Y."/>
            <person name="Shoguchi E."/>
            <person name="Ueno K."/>
            <person name="Yamada L."/>
            <person name="Matsumoto J."/>
            <person name="Wasserscheid J."/>
            <person name="Dewar K."/>
            <person name="Wiley G.B."/>
            <person name="Macmil S.L."/>
            <person name="Roe B.A."/>
            <person name="Zeller R.W."/>
            <person name="Hastings K.E."/>
            <person name="Lemaire P."/>
            <person name="Lindquist E."/>
            <person name="Endo T."/>
            <person name="Hotta K."/>
            <person name="Inaba K."/>
        </authorList>
    </citation>
    <scope>NUCLEOTIDE SEQUENCE [LARGE SCALE GENOMIC DNA]</scope>
    <source>
        <strain evidence="12">wild type</strain>
    </source>
</reference>
<feature type="compositionally biased region" description="Low complexity" evidence="9">
    <location>
        <begin position="602"/>
        <end position="611"/>
    </location>
</feature>
<evidence type="ECO:0000256" key="6">
    <source>
        <dbReference type="ARBA" id="ARBA00022737"/>
    </source>
</evidence>
<dbReference type="SUPFAM" id="SSF53098">
    <property type="entry name" value="Ribonuclease H-like"/>
    <property type="match status" value="1"/>
</dbReference>
<dbReference type="InterPro" id="IPR044938">
    <property type="entry name" value="EDC4_C_sf"/>
</dbReference>
<keyword evidence="6" id="KW-0677">Repeat</keyword>
<dbReference type="InterPro" id="IPR045152">
    <property type="entry name" value="EDC4-like"/>
</dbReference>